<protein>
    <submittedName>
        <fullName evidence="2">Fumarylacetoacetate hydrolase family protein</fullName>
    </submittedName>
</protein>
<organism evidence="2 3">
    <name type="scientific">Hoylesella nanceiensis</name>
    <dbReference type="NCBI Taxonomy" id="425941"/>
    <lineage>
        <taxon>Bacteria</taxon>
        <taxon>Pseudomonadati</taxon>
        <taxon>Bacteroidota</taxon>
        <taxon>Bacteroidia</taxon>
        <taxon>Bacteroidales</taxon>
        <taxon>Prevotellaceae</taxon>
        <taxon>Hoylesella</taxon>
    </lineage>
</organism>
<dbReference type="GO" id="GO:0016787">
    <property type="term" value="F:hydrolase activity"/>
    <property type="evidence" value="ECO:0007669"/>
    <property type="project" value="UniProtKB-KW"/>
</dbReference>
<dbReference type="InterPro" id="IPR011234">
    <property type="entry name" value="Fumarylacetoacetase-like_C"/>
</dbReference>
<keyword evidence="2" id="KW-0378">Hydrolase</keyword>
<name>A0ABS6YDI0_9BACT</name>
<feature type="domain" description="Fumarylacetoacetase-like C-terminal" evidence="1">
    <location>
        <begin position="2"/>
        <end position="184"/>
    </location>
</feature>
<evidence type="ECO:0000313" key="2">
    <source>
        <dbReference type="EMBL" id="MBW4769615.1"/>
    </source>
</evidence>
<evidence type="ECO:0000313" key="3">
    <source>
        <dbReference type="Proteomes" id="UP000788426"/>
    </source>
</evidence>
<dbReference type="PANTHER" id="PTHR11820:SF7">
    <property type="entry name" value="ACYLPYRUVASE FAHD1, MITOCHONDRIAL"/>
    <property type="match status" value="1"/>
</dbReference>
<dbReference type="EMBL" id="JAHXCT010000005">
    <property type="protein sequence ID" value="MBW4769615.1"/>
    <property type="molecule type" value="Genomic_DNA"/>
</dbReference>
<sequence>MKIIGIVNNYPQHDNKTEETNKTTAQPVLFTKTDATILKDGKPFFVPDNMGTISWKSALVVRLCKLGKSVPARFAHRYYDAITVGVDFTATDMQKQLAKEGLPWDLAKSFDGSLVLGSWLSIDQIKDVNMIQFNTNINEMPSSEGFTNDMLHKIDELIEYISQFITIKTGDLLITGGVGEEQEVLINQHFEGFIENRKVLDFYSR</sequence>
<keyword evidence="3" id="KW-1185">Reference proteome</keyword>
<gene>
    <name evidence="2" type="ORF">KZO38_07555</name>
</gene>
<accession>A0ABS6YDI0</accession>
<dbReference type="RefSeq" id="WP_219481606.1">
    <property type="nucleotide sequence ID" value="NZ_CAKAPR010000010.1"/>
</dbReference>
<dbReference type="PANTHER" id="PTHR11820">
    <property type="entry name" value="ACYLPYRUVASE"/>
    <property type="match status" value="1"/>
</dbReference>
<comment type="caution">
    <text evidence="2">The sequence shown here is derived from an EMBL/GenBank/DDBJ whole genome shotgun (WGS) entry which is preliminary data.</text>
</comment>
<reference evidence="2 3" key="1">
    <citation type="submission" date="2021-07" db="EMBL/GenBank/DDBJ databases">
        <title>Genomic diversity and antimicrobial resistance of Prevotella spp. isolated from chronic lung disease airways.</title>
        <authorList>
            <person name="Webb K.A."/>
            <person name="Olagoke O.S."/>
            <person name="Baird T."/>
            <person name="Neill J."/>
            <person name="Pham A."/>
            <person name="Wells T.J."/>
            <person name="Ramsay K.A."/>
            <person name="Bell S.C."/>
            <person name="Sarovich D.S."/>
            <person name="Price E.P."/>
        </authorList>
    </citation>
    <scope>NUCLEOTIDE SEQUENCE [LARGE SCALE GENOMIC DNA]</scope>
    <source>
        <strain evidence="2 3">SCHI0011.S.12</strain>
    </source>
</reference>
<evidence type="ECO:0000259" key="1">
    <source>
        <dbReference type="Pfam" id="PF01557"/>
    </source>
</evidence>
<dbReference type="Proteomes" id="UP000788426">
    <property type="component" value="Unassembled WGS sequence"/>
</dbReference>
<dbReference type="Pfam" id="PF01557">
    <property type="entry name" value="FAA_hydrolase"/>
    <property type="match status" value="1"/>
</dbReference>
<proteinExistence type="predicted"/>